<sequence length="184" mass="21621">MIKSGPITIRLVSEDDVAILSKWLTNPDVLYFYEGRDQPQSPEQVRKQYMNHKDQRNQNCIVEYEDTPIGYIQFYPLTDQEKKSTGYWKETNVWGMDQFIGETHYWNKGVGTRLVSCMIDYLTRELGAKAIVMDPQARNKRAIRCYEKCGFKKVSFLPRHELHEGVYEDCWLVEYVSNDETTGN</sequence>
<keyword evidence="3" id="KW-0808">Transferase</keyword>
<dbReference type="PANTHER" id="PTHR31438">
    <property type="entry name" value="LYSINE N-ACYLTRANSFERASE C17G9.06C-RELATED"/>
    <property type="match status" value="1"/>
</dbReference>
<dbReference type="EMBL" id="SLXV01000008">
    <property type="protein sequence ID" value="TCP69452.1"/>
    <property type="molecule type" value="Genomic_DNA"/>
</dbReference>
<reference evidence="3 4" key="1">
    <citation type="submission" date="2019-03" db="EMBL/GenBank/DDBJ databases">
        <title>Genomic Encyclopedia of Type Strains, Phase IV (KMG-IV): sequencing the most valuable type-strain genomes for metagenomic binning, comparative biology and taxonomic classification.</title>
        <authorList>
            <person name="Goeker M."/>
        </authorList>
    </citation>
    <scope>NUCLEOTIDE SEQUENCE [LARGE SCALE GENOMIC DNA]</scope>
    <source>
        <strain evidence="3 4">DSM 46831</strain>
    </source>
</reference>
<dbReference type="Gene3D" id="3.40.630.30">
    <property type="match status" value="1"/>
</dbReference>
<dbReference type="PANTHER" id="PTHR31438:SF1">
    <property type="entry name" value="LYSINE N-ACYLTRANSFERASE C17G9.06C-RELATED"/>
    <property type="match status" value="1"/>
</dbReference>
<evidence type="ECO:0000256" key="1">
    <source>
        <dbReference type="ARBA" id="ARBA00023251"/>
    </source>
</evidence>
<evidence type="ECO:0000259" key="2">
    <source>
        <dbReference type="PROSITE" id="PS51186"/>
    </source>
</evidence>
<proteinExistence type="predicted"/>
<dbReference type="Pfam" id="PF13523">
    <property type="entry name" value="Acetyltransf_8"/>
    <property type="match status" value="1"/>
</dbReference>
<dbReference type="AlphaFoldDB" id="A0A4R2S0P0"/>
<evidence type="ECO:0000313" key="4">
    <source>
        <dbReference type="Proteomes" id="UP000294746"/>
    </source>
</evidence>
<name>A0A4R2S0P0_9BACL</name>
<dbReference type="InterPro" id="IPR000182">
    <property type="entry name" value="GNAT_dom"/>
</dbReference>
<gene>
    <name evidence="3" type="ORF">EDD57_10820</name>
</gene>
<feature type="domain" description="N-acetyltransferase" evidence="2">
    <location>
        <begin position="7"/>
        <end position="173"/>
    </location>
</feature>
<dbReference type="GO" id="GO:0046677">
    <property type="term" value="P:response to antibiotic"/>
    <property type="evidence" value="ECO:0007669"/>
    <property type="project" value="UniProtKB-KW"/>
</dbReference>
<dbReference type="SUPFAM" id="SSF55729">
    <property type="entry name" value="Acyl-CoA N-acyltransferases (Nat)"/>
    <property type="match status" value="1"/>
</dbReference>
<keyword evidence="4" id="KW-1185">Reference proteome</keyword>
<protein>
    <submittedName>
        <fullName evidence="3">Aminoglycoside 6'-N-acetyltransferase</fullName>
    </submittedName>
</protein>
<keyword evidence="1" id="KW-0046">Antibiotic resistance</keyword>
<evidence type="ECO:0000313" key="3">
    <source>
        <dbReference type="EMBL" id="TCP69452.1"/>
    </source>
</evidence>
<dbReference type="GO" id="GO:0016410">
    <property type="term" value="F:N-acyltransferase activity"/>
    <property type="evidence" value="ECO:0007669"/>
    <property type="project" value="TreeGrafter"/>
</dbReference>
<dbReference type="RefSeq" id="WP_131848229.1">
    <property type="nucleotide sequence ID" value="NZ_SLXV01000008.1"/>
</dbReference>
<accession>A0A4R2S0P0</accession>
<comment type="caution">
    <text evidence="3">The sequence shown here is derived from an EMBL/GenBank/DDBJ whole genome shotgun (WGS) entry which is preliminary data.</text>
</comment>
<dbReference type="PROSITE" id="PS51186">
    <property type="entry name" value="GNAT"/>
    <property type="match status" value="1"/>
</dbReference>
<dbReference type="InterPro" id="IPR016181">
    <property type="entry name" value="Acyl_CoA_acyltransferase"/>
</dbReference>
<dbReference type="Proteomes" id="UP000294746">
    <property type="component" value="Unassembled WGS sequence"/>
</dbReference>
<dbReference type="OrthoDB" id="9795206at2"/>
<organism evidence="3 4">
    <name type="scientific">Baia soyae</name>
    <dbReference type="NCBI Taxonomy" id="1544746"/>
    <lineage>
        <taxon>Bacteria</taxon>
        <taxon>Bacillati</taxon>
        <taxon>Bacillota</taxon>
        <taxon>Bacilli</taxon>
        <taxon>Bacillales</taxon>
        <taxon>Thermoactinomycetaceae</taxon>
        <taxon>Baia</taxon>
    </lineage>
</organism>
<dbReference type="CDD" id="cd04301">
    <property type="entry name" value="NAT_SF"/>
    <property type="match status" value="1"/>
</dbReference>